<dbReference type="EMBL" id="JBHUHQ010000002">
    <property type="protein sequence ID" value="MFD2042950.1"/>
    <property type="molecule type" value="Genomic_DNA"/>
</dbReference>
<dbReference type="InterPro" id="IPR000086">
    <property type="entry name" value="NUDIX_hydrolase_dom"/>
</dbReference>
<dbReference type="Gene3D" id="3.90.79.10">
    <property type="entry name" value="Nucleoside Triphosphate Pyrophosphohydrolase"/>
    <property type="match status" value="1"/>
</dbReference>
<dbReference type="PANTHER" id="PTHR43046:SF2">
    <property type="entry name" value="8-OXO-DGTP DIPHOSPHATASE-RELATED"/>
    <property type="match status" value="1"/>
</dbReference>
<evidence type="ECO:0000313" key="6">
    <source>
        <dbReference type="Proteomes" id="UP001597383"/>
    </source>
</evidence>
<comment type="caution">
    <text evidence="5">The sequence shown here is derived from an EMBL/GenBank/DDBJ whole genome shotgun (WGS) entry which is preliminary data.</text>
</comment>
<evidence type="ECO:0000256" key="1">
    <source>
        <dbReference type="ARBA" id="ARBA00001946"/>
    </source>
</evidence>
<dbReference type="CDD" id="cd02883">
    <property type="entry name" value="NUDIX_Hydrolase"/>
    <property type="match status" value="1"/>
</dbReference>
<dbReference type="PRINTS" id="PR00502">
    <property type="entry name" value="NUDIXFAMILY"/>
</dbReference>
<comment type="similarity">
    <text evidence="3">Belongs to the Nudix hydrolase family.</text>
</comment>
<dbReference type="PROSITE" id="PS00893">
    <property type="entry name" value="NUDIX_BOX"/>
    <property type="match status" value="1"/>
</dbReference>
<reference evidence="6" key="1">
    <citation type="journal article" date="2019" name="Int. J. Syst. Evol. Microbiol.">
        <title>The Global Catalogue of Microorganisms (GCM) 10K type strain sequencing project: providing services to taxonomists for standard genome sequencing and annotation.</title>
        <authorList>
            <consortium name="The Broad Institute Genomics Platform"/>
            <consortium name="The Broad Institute Genome Sequencing Center for Infectious Disease"/>
            <person name="Wu L."/>
            <person name="Ma J."/>
        </authorList>
    </citation>
    <scope>NUCLEOTIDE SEQUENCE [LARGE SCALE GENOMIC DNA]</scope>
    <source>
        <strain evidence="6">R28</strain>
    </source>
</reference>
<evidence type="ECO:0000256" key="3">
    <source>
        <dbReference type="RuleBase" id="RU003476"/>
    </source>
</evidence>
<dbReference type="PROSITE" id="PS51462">
    <property type="entry name" value="NUDIX"/>
    <property type="match status" value="1"/>
</dbReference>
<gene>
    <name evidence="5" type="ORF">ACFSJF_01325</name>
</gene>
<protein>
    <submittedName>
        <fullName evidence="5">NUDIX hydrolase</fullName>
    </submittedName>
</protein>
<dbReference type="InterPro" id="IPR015797">
    <property type="entry name" value="NUDIX_hydrolase-like_dom_sf"/>
</dbReference>
<name>A0ABW4VWL5_9BACI</name>
<dbReference type="SUPFAM" id="SSF55811">
    <property type="entry name" value="Nudix"/>
    <property type="match status" value="1"/>
</dbReference>
<keyword evidence="2 3" id="KW-0378">Hydrolase</keyword>
<evidence type="ECO:0000313" key="5">
    <source>
        <dbReference type="EMBL" id="MFD2042950.1"/>
    </source>
</evidence>
<keyword evidence="6" id="KW-1185">Reference proteome</keyword>
<dbReference type="InterPro" id="IPR020476">
    <property type="entry name" value="Nudix_hydrolase"/>
</dbReference>
<proteinExistence type="inferred from homology"/>
<comment type="cofactor">
    <cofactor evidence="1">
        <name>Mg(2+)</name>
        <dbReference type="ChEBI" id="CHEBI:18420"/>
    </cofactor>
</comment>
<dbReference type="PANTHER" id="PTHR43046">
    <property type="entry name" value="GDP-MANNOSE MANNOSYL HYDROLASE"/>
    <property type="match status" value="1"/>
</dbReference>
<feature type="domain" description="Nudix hydrolase" evidence="4">
    <location>
        <begin position="3"/>
        <end position="132"/>
    </location>
</feature>
<dbReference type="RefSeq" id="WP_377554680.1">
    <property type="nucleotide sequence ID" value="NZ_JBHUHQ010000002.1"/>
</dbReference>
<accession>A0ABW4VWL5</accession>
<dbReference type="InterPro" id="IPR020084">
    <property type="entry name" value="NUDIX_hydrolase_CS"/>
</dbReference>
<sequence>MKEWYGAAGVCVNENNEILMVKQGTPEEEKTWSVPSGGKENGETFEACCIREVNEETGYHVNIIRLLFAKKSTSDGYHTEVQYFEVQAYGGEAEIQDPDNLIYEIGWKSVEDITNLELTYPGDREILIDFIESKKDLEAHHDWERYIK</sequence>
<evidence type="ECO:0000256" key="2">
    <source>
        <dbReference type="ARBA" id="ARBA00022801"/>
    </source>
</evidence>
<dbReference type="Proteomes" id="UP001597383">
    <property type="component" value="Unassembled WGS sequence"/>
</dbReference>
<organism evidence="5 6">
    <name type="scientific">Ornithinibacillus salinisoli</name>
    <dbReference type="NCBI Taxonomy" id="1848459"/>
    <lineage>
        <taxon>Bacteria</taxon>
        <taxon>Bacillati</taxon>
        <taxon>Bacillota</taxon>
        <taxon>Bacilli</taxon>
        <taxon>Bacillales</taxon>
        <taxon>Bacillaceae</taxon>
        <taxon>Ornithinibacillus</taxon>
    </lineage>
</organism>
<evidence type="ECO:0000259" key="4">
    <source>
        <dbReference type="PROSITE" id="PS51462"/>
    </source>
</evidence>
<dbReference type="Pfam" id="PF00293">
    <property type="entry name" value="NUDIX"/>
    <property type="match status" value="1"/>
</dbReference>
<dbReference type="GO" id="GO:0016787">
    <property type="term" value="F:hydrolase activity"/>
    <property type="evidence" value="ECO:0007669"/>
    <property type="project" value="UniProtKB-KW"/>
</dbReference>